<evidence type="ECO:0000256" key="1">
    <source>
        <dbReference type="SAM" id="Phobius"/>
    </source>
</evidence>
<accession>A0A409XWD5</accession>
<feature type="transmembrane region" description="Helical" evidence="1">
    <location>
        <begin position="65"/>
        <end position="86"/>
    </location>
</feature>
<feature type="transmembrane region" description="Helical" evidence="1">
    <location>
        <begin position="106"/>
        <end position="127"/>
    </location>
</feature>
<feature type="transmembrane region" description="Helical" evidence="1">
    <location>
        <begin position="268"/>
        <end position="288"/>
    </location>
</feature>
<dbReference type="Proteomes" id="UP000283269">
    <property type="component" value="Unassembled WGS sequence"/>
</dbReference>
<dbReference type="PROSITE" id="PS50004">
    <property type="entry name" value="C2"/>
    <property type="match status" value="1"/>
</dbReference>
<evidence type="ECO:0000313" key="3">
    <source>
        <dbReference type="EMBL" id="PPQ95077.1"/>
    </source>
</evidence>
<sequence length="543" mass="60760">MSSEVIDGVCQGISRQVFQFNPDISVLLVRFSPKDAPSAYWSMTSTAFSLIISSIVTSAQNEITLLDAIVVVYVLLLPVLASAFGLSEIMAPQSTKNSTRSVHSPLLIVANWTRSAFTYSFALYVWISAPTFGQGPPECNKATFFIFFGASLPALGSGRYLNLAVWSILTLTFVWRSLKGARTIFISLHALFSKTASQALLRPKHSAENEVHREVVRRKNFVTGETTQTNRLFRPRQIFHELLQGMASHILGWAPSGTGRWYRLFGKAILITFLSIWAIVMTELQLALNDQGAINNEWGFGQILPLVLTISPLFSLWESFLSRHSSGPTSKSRKIRFSIRKASNLQRPQCELDFYPPEFVDKMPEAEVDKARAPSAFAVITIDEREMYTTYEAHNTTDPEWEESFDVEVDDLSTVVIRVFDRKCIDRGWTSFIGFTTIHPFTAFPHAVDPAVYSGEEENPAPPSKKVDLDDIPLVRDGHTVPNMTIGISLSSDTKAPISLLVAPPILHGPKIERVERRVNLVKFGNRKMGSKKETTTRVYEMS</sequence>
<dbReference type="STRING" id="93625.A0A409XWD5"/>
<feature type="transmembrane region" description="Helical" evidence="1">
    <location>
        <begin position="39"/>
        <end position="59"/>
    </location>
</feature>
<evidence type="ECO:0000313" key="4">
    <source>
        <dbReference type="Proteomes" id="UP000283269"/>
    </source>
</evidence>
<dbReference type="EMBL" id="NHYD01000119">
    <property type="protein sequence ID" value="PPQ95077.1"/>
    <property type="molecule type" value="Genomic_DNA"/>
</dbReference>
<organism evidence="3 4">
    <name type="scientific">Psilocybe cyanescens</name>
    <dbReference type="NCBI Taxonomy" id="93625"/>
    <lineage>
        <taxon>Eukaryota</taxon>
        <taxon>Fungi</taxon>
        <taxon>Dikarya</taxon>
        <taxon>Basidiomycota</taxon>
        <taxon>Agaricomycotina</taxon>
        <taxon>Agaricomycetes</taxon>
        <taxon>Agaricomycetidae</taxon>
        <taxon>Agaricales</taxon>
        <taxon>Agaricineae</taxon>
        <taxon>Strophariaceae</taxon>
        <taxon>Psilocybe</taxon>
    </lineage>
</organism>
<dbReference type="InParanoid" id="A0A409XWD5"/>
<reference evidence="3 4" key="1">
    <citation type="journal article" date="2018" name="Evol. Lett.">
        <title>Horizontal gene cluster transfer increased hallucinogenic mushroom diversity.</title>
        <authorList>
            <person name="Reynolds H.T."/>
            <person name="Vijayakumar V."/>
            <person name="Gluck-Thaler E."/>
            <person name="Korotkin H.B."/>
            <person name="Matheny P.B."/>
            <person name="Slot J.C."/>
        </authorList>
    </citation>
    <scope>NUCLEOTIDE SEQUENCE [LARGE SCALE GENOMIC DNA]</scope>
    <source>
        <strain evidence="3 4">2631</strain>
    </source>
</reference>
<evidence type="ECO:0000259" key="2">
    <source>
        <dbReference type="PROSITE" id="PS50004"/>
    </source>
</evidence>
<protein>
    <recommendedName>
        <fullName evidence="2">C2 domain-containing protein</fullName>
    </recommendedName>
</protein>
<dbReference type="InterPro" id="IPR035892">
    <property type="entry name" value="C2_domain_sf"/>
</dbReference>
<gene>
    <name evidence="3" type="ORF">CVT25_002600</name>
</gene>
<keyword evidence="1" id="KW-0812">Transmembrane</keyword>
<keyword evidence="1" id="KW-1133">Transmembrane helix</keyword>
<dbReference type="Pfam" id="PF00168">
    <property type="entry name" value="C2"/>
    <property type="match status" value="1"/>
</dbReference>
<dbReference type="OrthoDB" id="5427664at2759"/>
<name>A0A409XWD5_PSICY</name>
<comment type="caution">
    <text evidence="3">The sequence shown here is derived from an EMBL/GenBank/DDBJ whole genome shotgun (WGS) entry which is preliminary data.</text>
</comment>
<keyword evidence="4" id="KW-1185">Reference proteome</keyword>
<dbReference type="SUPFAM" id="SSF49562">
    <property type="entry name" value="C2 domain (Calcium/lipid-binding domain, CaLB)"/>
    <property type="match status" value="1"/>
</dbReference>
<dbReference type="AlphaFoldDB" id="A0A409XWD5"/>
<feature type="domain" description="C2" evidence="2">
    <location>
        <begin position="315"/>
        <end position="453"/>
    </location>
</feature>
<dbReference type="InterPro" id="IPR000008">
    <property type="entry name" value="C2_dom"/>
</dbReference>
<dbReference type="SMART" id="SM00239">
    <property type="entry name" value="C2"/>
    <property type="match status" value="1"/>
</dbReference>
<proteinExistence type="predicted"/>
<dbReference type="Gene3D" id="2.60.40.150">
    <property type="entry name" value="C2 domain"/>
    <property type="match status" value="1"/>
</dbReference>
<keyword evidence="1" id="KW-0472">Membrane</keyword>